<evidence type="ECO:0000313" key="3">
    <source>
        <dbReference type="Proteomes" id="UP000053562"/>
    </source>
</evidence>
<sequence length="224" mass="24621">MVDNKNNCSGGSHGFSNGSAGSLNKVNTFLKVFVFTLVILAIQCFNESISASVQKSSGNGAIVASRLLKDDFNDSTGTLAIFEEDGSSENLSVDGSESQLDEFGSAGNLSLCSTLDGEVQVPEEDVPEKKRKSSKENVHVHKLMGETTMADMEYEENFMKECRNEKRKGKFHKRVLRFLKKHHYTLPAVLAIILGITTGKEVAIGVIVVYVVLLVLRFVHKKYV</sequence>
<reference evidence="2 3" key="1">
    <citation type="submission" date="2011-08" db="EMBL/GenBank/DDBJ databases">
        <title>The Genome Sequence of Plasmodium vivax India VII.</title>
        <authorList>
            <consortium name="The Broad Institute Genome Sequencing Platform"/>
            <consortium name="The Broad Institute Genome Sequencing Center for Infectious Disease"/>
            <person name="Neafsey D."/>
            <person name="Carlton J."/>
            <person name="Barnwell J."/>
            <person name="Collins W."/>
            <person name="Escalante A."/>
            <person name="Mullikin J."/>
            <person name="Saul A."/>
            <person name="Guigo R."/>
            <person name="Camara F."/>
            <person name="Young S.K."/>
            <person name="Zeng Q."/>
            <person name="Gargeya S."/>
            <person name="Fitzgerald M."/>
            <person name="Haas B."/>
            <person name="Abouelleil A."/>
            <person name="Alvarado L."/>
            <person name="Arachchi H.M."/>
            <person name="Berlin A."/>
            <person name="Brown A."/>
            <person name="Chapman S.B."/>
            <person name="Chen Z."/>
            <person name="Dunbar C."/>
            <person name="Freedman E."/>
            <person name="Gearin G."/>
            <person name="Gellesch M."/>
            <person name="Goldberg J."/>
            <person name="Griggs A."/>
            <person name="Gujja S."/>
            <person name="Heiman D."/>
            <person name="Howarth C."/>
            <person name="Larson L."/>
            <person name="Lui A."/>
            <person name="MacDonald P.J.P."/>
            <person name="Montmayeur A."/>
            <person name="Murphy C."/>
            <person name="Neiman D."/>
            <person name="Pearson M."/>
            <person name="Priest M."/>
            <person name="Roberts A."/>
            <person name="Saif S."/>
            <person name="Shea T."/>
            <person name="Shenoy N."/>
            <person name="Sisk P."/>
            <person name="Stolte C."/>
            <person name="Sykes S."/>
            <person name="Wortman J."/>
            <person name="Nusbaum C."/>
            <person name="Birren B."/>
        </authorList>
    </citation>
    <scope>NUCLEOTIDE SEQUENCE [LARGE SCALE GENOMIC DNA]</scope>
    <source>
        <strain evidence="2 3">India VII</strain>
    </source>
</reference>
<proteinExistence type="predicted"/>
<dbReference type="AlphaFoldDB" id="A0A0J9SBZ9"/>
<evidence type="ECO:0000256" key="1">
    <source>
        <dbReference type="SAM" id="Phobius"/>
    </source>
</evidence>
<feature type="transmembrane region" description="Helical" evidence="1">
    <location>
        <begin position="178"/>
        <end position="196"/>
    </location>
</feature>
<organism evidence="2 3">
    <name type="scientific">Plasmodium vivax India VII</name>
    <dbReference type="NCBI Taxonomy" id="1077284"/>
    <lineage>
        <taxon>Eukaryota</taxon>
        <taxon>Sar</taxon>
        <taxon>Alveolata</taxon>
        <taxon>Apicomplexa</taxon>
        <taxon>Aconoidasida</taxon>
        <taxon>Haemosporida</taxon>
        <taxon>Plasmodiidae</taxon>
        <taxon>Plasmodium</taxon>
        <taxon>Plasmodium (Plasmodium)</taxon>
    </lineage>
</organism>
<accession>A0A0J9SBZ9</accession>
<name>A0A0J9SBZ9_PLAVI</name>
<keyword evidence="1" id="KW-0472">Membrane</keyword>
<gene>
    <name evidence="2" type="ORF">PVIIG_04113</name>
</gene>
<dbReference type="OrthoDB" id="387450at2759"/>
<evidence type="ECO:0000313" key="2">
    <source>
        <dbReference type="EMBL" id="KMZ79437.1"/>
    </source>
</evidence>
<protein>
    <submittedName>
        <fullName evidence="2">Uncharacterized protein</fullName>
    </submittedName>
</protein>
<dbReference type="EMBL" id="KQ234337">
    <property type="protein sequence ID" value="KMZ79437.1"/>
    <property type="molecule type" value="Genomic_DNA"/>
</dbReference>
<feature type="transmembrane region" description="Helical" evidence="1">
    <location>
        <begin position="202"/>
        <end position="219"/>
    </location>
</feature>
<dbReference type="Proteomes" id="UP000053562">
    <property type="component" value="Unassembled WGS sequence"/>
</dbReference>
<keyword evidence="1" id="KW-0812">Transmembrane</keyword>
<keyword evidence="1" id="KW-1133">Transmembrane helix</keyword>